<gene>
    <name evidence="12" type="ORF">SAMN05216219_0119</name>
</gene>
<keyword evidence="10" id="KW-0119">Carbohydrate metabolism</keyword>
<dbReference type="CDD" id="cd05247">
    <property type="entry name" value="UDP_G4E_1_SDR_e"/>
    <property type="match status" value="1"/>
</dbReference>
<dbReference type="RefSeq" id="WP_090707907.1">
    <property type="nucleotide sequence ID" value="NZ_FOVM01000001.1"/>
</dbReference>
<keyword evidence="8" id="KW-0299">Galactose metabolism</keyword>
<evidence type="ECO:0000256" key="8">
    <source>
        <dbReference type="ARBA" id="ARBA00023144"/>
    </source>
</evidence>
<dbReference type="EMBL" id="FOVM01000001">
    <property type="protein sequence ID" value="SFN35775.1"/>
    <property type="molecule type" value="Genomic_DNA"/>
</dbReference>
<dbReference type="OrthoDB" id="9801785at2"/>
<evidence type="ECO:0000256" key="2">
    <source>
        <dbReference type="ARBA" id="ARBA00001911"/>
    </source>
</evidence>
<dbReference type="GO" id="GO:0006012">
    <property type="term" value="P:galactose metabolic process"/>
    <property type="evidence" value="ECO:0007669"/>
    <property type="project" value="UniProtKB-UniPathway"/>
</dbReference>
<evidence type="ECO:0000256" key="7">
    <source>
        <dbReference type="ARBA" id="ARBA00023027"/>
    </source>
</evidence>
<evidence type="ECO:0000256" key="6">
    <source>
        <dbReference type="ARBA" id="ARBA00018569"/>
    </source>
</evidence>
<dbReference type="EC" id="5.1.3.2" evidence="5 10"/>
<name>A0A1I4YCJ5_9MICO</name>
<accession>A0A1I4YCJ5</accession>
<dbReference type="GO" id="GO:0003978">
    <property type="term" value="F:UDP-glucose 4-epimerase activity"/>
    <property type="evidence" value="ECO:0007669"/>
    <property type="project" value="UniProtKB-UniRule"/>
</dbReference>
<dbReference type="AlphaFoldDB" id="A0A1I4YCJ5"/>
<evidence type="ECO:0000256" key="3">
    <source>
        <dbReference type="ARBA" id="ARBA00004947"/>
    </source>
</evidence>
<dbReference type="STRING" id="995034.SAMN05216219_0119"/>
<dbReference type="Gene3D" id="3.90.25.10">
    <property type="entry name" value="UDP-galactose 4-epimerase, domain 1"/>
    <property type="match status" value="1"/>
</dbReference>
<dbReference type="NCBIfam" id="TIGR01179">
    <property type="entry name" value="galE"/>
    <property type="match status" value="1"/>
</dbReference>
<evidence type="ECO:0000256" key="9">
    <source>
        <dbReference type="ARBA" id="ARBA00023235"/>
    </source>
</evidence>
<proteinExistence type="inferred from homology"/>
<protein>
    <recommendedName>
        <fullName evidence="6 10">UDP-glucose 4-epimerase</fullName>
        <ecNumber evidence="5 10">5.1.3.2</ecNumber>
    </recommendedName>
</protein>
<evidence type="ECO:0000256" key="4">
    <source>
        <dbReference type="ARBA" id="ARBA00007637"/>
    </source>
</evidence>
<comment type="similarity">
    <text evidence="4 10">Belongs to the NAD(P)-dependent epimerase/dehydratase family.</text>
</comment>
<comment type="catalytic activity">
    <reaction evidence="1 10">
        <text>UDP-alpha-D-glucose = UDP-alpha-D-galactose</text>
        <dbReference type="Rhea" id="RHEA:22168"/>
        <dbReference type="ChEBI" id="CHEBI:58885"/>
        <dbReference type="ChEBI" id="CHEBI:66914"/>
        <dbReference type="EC" id="5.1.3.2"/>
    </reaction>
</comment>
<evidence type="ECO:0000313" key="13">
    <source>
        <dbReference type="Proteomes" id="UP000198867"/>
    </source>
</evidence>
<dbReference type="Pfam" id="PF01370">
    <property type="entry name" value="Epimerase"/>
    <property type="match status" value="1"/>
</dbReference>
<keyword evidence="7 10" id="KW-0520">NAD</keyword>
<reference evidence="13" key="1">
    <citation type="submission" date="2016-10" db="EMBL/GenBank/DDBJ databases">
        <authorList>
            <person name="Varghese N."/>
            <person name="Submissions S."/>
        </authorList>
    </citation>
    <scope>NUCLEOTIDE SEQUENCE [LARGE SCALE GENOMIC DNA]</scope>
    <source>
        <strain evidence="13">CGMCC 1.11101</strain>
    </source>
</reference>
<organism evidence="12 13">
    <name type="scientific">Mycetocola miduiensis</name>
    <dbReference type="NCBI Taxonomy" id="995034"/>
    <lineage>
        <taxon>Bacteria</taxon>
        <taxon>Bacillati</taxon>
        <taxon>Actinomycetota</taxon>
        <taxon>Actinomycetes</taxon>
        <taxon>Micrococcales</taxon>
        <taxon>Microbacteriaceae</taxon>
        <taxon>Mycetocola</taxon>
    </lineage>
</organism>
<dbReference type="InterPro" id="IPR005886">
    <property type="entry name" value="UDP_G4E"/>
</dbReference>
<comment type="pathway">
    <text evidence="3 10">Carbohydrate metabolism; galactose metabolism.</text>
</comment>
<dbReference type="Proteomes" id="UP000198867">
    <property type="component" value="Unassembled WGS sequence"/>
</dbReference>
<evidence type="ECO:0000256" key="5">
    <source>
        <dbReference type="ARBA" id="ARBA00013189"/>
    </source>
</evidence>
<keyword evidence="13" id="KW-1185">Reference proteome</keyword>
<evidence type="ECO:0000313" key="12">
    <source>
        <dbReference type="EMBL" id="SFN35775.1"/>
    </source>
</evidence>
<dbReference type="PANTHER" id="PTHR43725">
    <property type="entry name" value="UDP-GLUCOSE 4-EPIMERASE"/>
    <property type="match status" value="1"/>
</dbReference>
<dbReference type="Gene3D" id="3.40.50.720">
    <property type="entry name" value="NAD(P)-binding Rossmann-like Domain"/>
    <property type="match status" value="1"/>
</dbReference>
<dbReference type="InterPro" id="IPR001509">
    <property type="entry name" value="Epimerase_deHydtase"/>
</dbReference>
<feature type="domain" description="NAD-dependent epimerase/dehydratase" evidence="11">
    <location>
        <begin position="3"/>
        <end position="261"/>
    </location>
</feature>
<dbReference type="InterPro" id="IPR036291">
    <property type="entry name" value="NAD(P)-bd_dom_sf"/>
</dbReference>
<comment type="cofactor">
    <cofactor evidence="2 10">
        <name>NAD(+)</name>
        <dbReference type="ChEBI" id="CHEBI:57540"/>
    </cofactor>
</comment>
<dbReference type="GO" id="GO:0005829">
    <property type="term" value="C:cytosol"/>
    <property type="evidence" value="ECO:0007669"/>
    <property type="project" value="TreeGrafter"/>
</dbReference>
<evidence type="ECO:0000259" key="11">
    <source>
        <dbReference type="Pfam" id="PF01370"/>
    </source>
</evidence>
<keyword evidence="9 10" id="KW-0413">Isomerase</keyword>
<dbReference type="SUPFAM" id="SSF51735">
    <property type="entry name" value="NAD(P)-binding Rossmann-fold domains"/>
    <property type="match status" value="1"/>
</dbReference>
<dbReference type="UniPathway" id="UPA00214"/>
<evidence type="ECO:0000256" key="10">
    <source>
        <dbReference type="RuleBase" id="RU366046"/>
    </source>
</evidence>
<dbReference type="NCBIfam" id="NF007956">
    <property type="entry name" value="PRK10675.1"/>
    <property type="match status" value="1"/>
</dbReference>
<comment type="subunit">
    <text evidence="10">Homodimer.</text>
</comment>
<dbReference type="PANTHER" id="PTHR43725:SF47">
    <property type="entry name" value="UDP-GLUCOSE 4-EPIMERASE"/>
    <property type="match status" value="1"/>
</dbReference>
<evidence type="ECO:0000256" key="1">
    <source>
        <dbReference type="ARBA" id="ARBA00000083"/>
    </source>
</evidence>
<dbReference type="PRINTS" id="PR01713">
    <property type="entry name" value="NUCEPIMERASE"/>
</dbReference>
<sequence length="338" mass="36009">MRVLLTGGAGYIGSHTAVELLQSGHEVTVLDSLVNSNVESIRRVEQITGRSVTLHIGDLTDPAQVEKVFAQETVDAVVHFAGLKSVAESVSQPLEYYRNNIDSTLVLLDAMARWDVKDLVFSSSATVYEPDGSNPVAENGRVGLDLANPYGRTKAMIEHILRDLAAADAGLRVAILRYFNPVGAHSSGLIGEDPKGIPNNLMPYVSQVAQGIRDRVSVFGDQYDTPDGTGVRDYVHVVDLAAGHVAALAGLRPGVEAFNLGTGRGASVLEVIDAFSAVIEHPVPYEIVAPRAGDVASSFADVSKSKDVLGWEAQLTLEDACADAWRWQSGNPDGYGTS</sequence>